<keyword evidence="2" id="KW-1185">Reference proteome</keyword>
<dbReference type="Proteomes" id="UP000199263">
    <property type="component" value="Unassembled WGS sequence"/>
</dbReference>
<proteinExistence type="predicted"/>
<accession>A0A1I1NZ73</accession>
<evidence type="ECO:0000313" key="1">
    <source>
        <dbReference type="EMBL" id="SFD02981.1"/>
    </source>
</evidence>
<protein>
    <submittedName>
        <fullName evidence="1">Uncharacterized protein</fullName>
    </submittedName>
</protein>
<dbReference type="EMBL" id="FOMG01000017">
    <property type="protein sequence ID" value="SFD02981.1"/>
    <property type="molecule type" value="Genomic_DNA"/>
</dbReference>
<sequence>MRVKKCSILYAVVLIISLSTSVLVAIKTKSSYIDDINFNQLRANASLLNFIVSPSLKKDDISGSIKNLPELEDLSNVIAKIKVSNEREYKSKTLLTKCKIDELYKNDGTLSKDEYIYIYEPASYTFVYNSFKATNGYNYMKSDNEYIVFLNSLNAPKNYKKSEVESLTYTFVDSVSSKFSCNSTPSVISIDKSELDNGKKYSEVIQYEYIFNSKELEDKYLNINNDVFNKYIKK</sequence>
<gene>
    <name evidence="1" type="ORF">SAMN05421842_11772</name>
</gene>
<reference evidence="1 2" key="1">
    <citation type="submission" date="2016-10" db="EMBL/GenBank/DDBJ databases">
        <authorList>
            <person name="de Groot N.N."/>
        </authorList>
    </citation>
    <scope>NUCLEOTIDE SEQUENCE [LARGE SCALE GENOMIC DNA]</scope>
    <source>
        <strain evidence="1 2">DSM 12992</strain>
    </source>
</reference>
<dbReference type="OrthoDB" id="2036783at2"/>
<dbReference type="RefSeq" id="WP_090091904.1">
    <property type="nucleotide sequence ID" value="NZ_FOMG01000017.1"/>
</dbReference>
<organism evidence="1 2">
    <name type="scientific">Clostridium uliginosum</name>
    <dbReference type="NCBI Taxonomy" id="119641"/>
    <lineage>
        <taxon>Bacteria</taxon>
        <taxon>Bacillati</taxon>
        <taxon>Bacillota</taxon>
        <taxon>Clostridia</taxon>
        <taxon>Eubacteriales</taxon>
        <taxon>Clostridiaceae</taxon>
        <taxon>Clostridium</taxon>
    </lineage>
</organism>
<dbReference type="AlphaFoldDB" id="A0A1I1NZ73"/>
<dbReference type="STRING" id="119641.SAMN05421842_11772"/>
<evidence type="ECO:0000313" key="2">
    <source>
        <dbReference type="Proteomes" id="UP000199263"/>
    </source>
</evidence>
<name>A0A1I1NZ73_9CLOT</name>